<protein>
    <recommendedName>
        <fullName evidence="3">HNH endonuclease</fullName>
    </recommendedName>
</protein>
<dbReference type="Proteomes" id="UP000561459">
    <property type="component" value="Unassembled WGS sequence"/>
</dbReference>
<evidence type="ECO:0000313" key="1">
    <source>
        <dbReference type="EMBL" id="MBB3941456.1"/>
    </source>
</evidence>
<keyword evidence="2" id="KW-1185">Reference proteome</keyword>
<proteinExistence type="predicted"/>
<name>A0A7W6C8D1_9SPHN</name>
<evidence type="ECO:0008006" key="3">
    <source>
        <dbReference type="Google" id="ProtNLM"/>
    </source>
</evidence>
<gene>
    <name evidence="1" type="ORF">GGR39_003133</name>
</gene>
<comment type="caution">
    <text evidence="1">The sequence shown here is derived from an EMBL/GenBank/DDBJ whole genome shotgun (WGS) entry which is preliminary data.</text>
</comment>
<sequence length="315" mass="35627">MKLDEIDLDSYNRIQLPSLGKCIYCYDDENKRTEEHIIPYAIGENTVSILDARCDNCQIIINKYEQGFLSKQIGPFRGAIGAPSRTRKKKKRLQEHHTHMRFTFTEIDWTGKYIRDLGYRLIPFTQAPLVLPLWTSPPPTILGLPVRAGSEMGESWLYQEKDKLAALAKDVGTEKGAFIVKTQTGVVSREHTLRFLAKTAHAWAAAQFGLDAFDPFLTDIVLNKAHDMERYIGNAPPYMYENMPELGKLVEGEGHIFRIVGGRETIGDMSDCLFTLIQLYPMVNSPVHLIVVGKVKPGFDMDARMLERHGVEALA</sequence>
<evidence type="ECO:0000313" key="2">
    <source>
        <dbReference type="Proteomes" id="UP000561459"/>
    </source>
</evidence>
<reference evidence="1 2" key="1">
    <citation type="submission" date="2020-08" db="EMBL/GenBank/DDBJ databases">
        <title>Genomic Encyclopedia of Type Strains, Phase IV (KMG-IV): sequencing the most valuable type-strain genomes for metagenomic binning, comparative biology and taxonomic classification.</title>
        <authorList>
            <person name="Goeker M."/>
        </authorList>
    </citation>
    <scope>NUCLEOTIDE SEQUENCE [LARGE SCALE GENOMIC DNA]</scope>
    <source>
        <strain evidence="1 2">DSM 27568</strain>
    </source>
</reference>
<accession>A0A7W6C8D1</accession>
<dbReference type="AlphaFoldDB" id="A0A7W6C8D1"/>
<dbReference type="EMBL" id="JACIDY010000009">
    <property type="protein sequence ID" value="MBB3941456.1"/>
    <property type="molecule type" value="Genomic_DNA"/>
</dbReference>
<dbReference type="RefSeq" id="WP_183618322.1">
    <property type="nucleotide sequence ID" value="NZ_JACIDY010000009.1"/>
</dbReference>
<organism evidence="1 2">
    <name type="scientific">Novosphingobium fluoreni</name>
    <dbReference type="NCBI Taxonomy" id="1391222"/>
    <lineage>
        <taxon>Bacteria</taxon>
        <taxon>Pseudomonadati</taxon>
        <taxon>Pseudomonadota</taxon>
        <taxon>Alphaproteobacteria</taxon>
        <taxon>Sphingomonadales</taxon>
        <taxon>Sphingomonadaceae</taxon>
        <taxon>Novosphingobium</taxon>
    </lineage>
</organism>